<evidence type="ECO:0000313" key="2">
    <source>
        <dbReference type="Proteomes" id="UP000322524"/>
    </source>
</evidence>
<dbReference type="OrthoDB" id="9800567at2"/>
<protein>
    <recommendedName>
        <fullName evidence="3">Aminoglycoside-2''-adenylyltransferase</fullName>
    </recommendedName>
</protein>
<reference evidence="1 2" key="1">
    <citation type="submission" date="2019-08" db="EMBL/GenBank/DDBJ databases">
        <title>Bacillus genomes from the desert of Cuatro Cienegas, Coahuila.</title>
        <authorList>
            <person name="Olmedo-Alvarez G."/>
        </authorList>
    </citation>
    <scope>NUCLEOTIDE SEQUENCE [LARGE SCALE GENOMIC DNA]</scope>
    <source>
        <strain evidence="1 2">CH28_1T</strain>
    </source>
</reference>
<dbReference type="Gene3D" id="3.30.460.40">
    <property type="match status" value="1"/>
</dbReference>
<dbReference type="EMBL" id="VTEV01000016">
    <property type="protein sequence ID" value="TYS59560.1"/>
    <property type="molecule type" value="Genomic_DNA"/>
</dbReference>
<name>A0A5D4S8M4_9BACI</name>
<evidence type="ECO:0000313" key="1">
    <source>
        <dbReference type="EMBL" id="TYS59560.1"/>
    </source>
</evidence>
<evidence type="ECO:0008006" key="3">
    <source>
        <dbReference type="Google" id="ProtNLM"/>
    </source>
</evidence>
<gene>
    <name evidence="1" type="ORF">FZC76_22290</name>
</gene>
<comment type="caution">
    <text evidence="1">The sequence shown here is derived from an EMBL/GenBank/DDBJ whole genome shotgun (WGS) entry which is preliminary data.</text>
</comment>
<proteinExistence type="predicted"/>
<dbReference type="RefSeq" id="WP_148990287.1">
    <property type="nucleotide sequence ID" value="NZ_VTEV01000016.1"/>
</dbReference>
<organism evidence="1 2">
    <name type="scientific">Sutcliffiella horikoshii</name>
    <dbReference type="NCBI Taxonomy" id="79883"/>
    <lineage>
        <taxon>Bacteria</taxon>
        <taxon>Bacillati</taxon>
        <taxon>Bacillota</taxon>
        <taxon>Bacilli</taxon>
        <taxon>Bacillales</taxon>
        <taxon>Bacillaceae</taxon>
        <taxon>Sutcliffiella</taxon>
    </lineage>
</organism>
<dbReference type="SUPFAM" id="SSF81301">
    <property type="entry name" value="Nucleotidyltransferase"/>
    <property type="match status" value="1"/>
</dbReference>
<dbReference type="Pfam" id="PF10706">
    <property type="entry name" value="Aminoglyc_resit"/>
    <property type="match status" value="1"/>
</dbReference>
<accession>A0A5D4S8M4</accession>
<sequence length="182" mass="21117">MDFKDFTLENENNTSKVQLTILQEINEVCLSNNLNLWLRGGWAIDFILGRITRSHSDIDLVTWIQNREHLEQALVKAGFQKKIVSEFQTDFLKNNVDVSFVFVRLSDEGKIVANGFPDWVWRKDALTNELYTVHGISINVLNLHHLLEEKRVYEQGTGRKLRPKDHKSIEVLQQIINEKASS</sequence>
<dbReference type="InterPro" id="IPR043519">
    <property type="entry name" value="NT_sf"/>
</dbReference>
<dbReference type="Proteomes" id="UP000322524">
    <property type="component" value="Unassembled WGS sequence"/>
</dbReference>
<dbReference type="InterPro" id="IPR019646">
    <property type="entry name" value="Aminoglyc_AdlTrfase"/>
</dbReference>
<dbReference type="AlphaFoldDB" id="A0A5D4S8M4"/>